<feature type="transmembrane region" description="Helical" evidence="1">
    <location>
        <begin position="33"/>
        <end position="55"/>
    </location>
</feature>
<name>A0A2I8VRN6_9EURY</name>
<sequence length="66" mass="6226">MQGPLGTGVSLLTIAAGVAVLLVGEAAHGAGALVYVGGVVALVGVGVLTGIIAMVPHPEGEAETGH</sequence>
<dbReference type="AlphaFoldDB" id="A0A2I8VRN6"/>
<dbReference type="EMBL" id="CP026309">
    <property type="protein sequence ID" value="AUV83859.1"/>
    <property type="molecule type" value="Genomic_DNA"/>
</dbReference>
<evidence type="ECO:0000313" key="2">
    <source>
        <dbReference type="EMBL" id="AUV83859.1"/>
    </source>
</evidence>
<accession>A0A2I8VRN6</accession>
<proteinExistence type="predicted"/>
<organism evidence="2 3">
    <name type="scientific">Salinigranum rubrum</name>
    <dbReference type="NCBI Taxonomy" id="755307"/>
    <lineage>
        <taxon>Archaea</taxon>
        <taxon>Methanobacteriati</taxon>
        <taxon>Methanobacteriota</taxon>
        <taxon>Stenosarchaea group</taxon>
        <taxon>Halobacteria</taxon>
        <taxon>Halobacteriales</taxon>
        <taxon>Haloferacaceae</taxon>
        <taxon>Salinigranum</taxon>
    </lineage>
</organism>
<keyword evidence="1" id="KW-0472">Membrane</keyword>
<keyword evidence="1" id="KW-1133">Transmembrane helix</keyword>
<keyword evidence="3" id="KW-1185">Reference proteome</keyword>
<feature type="transmembrane region" description="Helical" evidence="1">
    <location>
        <begin position="6"/>
        <end position="24"/>
    </location>
</feature>
<evidence type="ECO:0008006" key="4">
    <source>
        <dbReference type="Google" id="ProtNLM"/>
    </source>
</evidence>
<gene>
    <name evidence="2" type="ORF">C2R22_03055</name>
</gene>
<keyword evidence="1" id="KW-0812">Transmembrane</keyword>
<evidence type="ECO:0000313" key="3">
    <source>
        <dbReference type="Proteomes" id="UP000236584"/>
    </source>
</evidence>
<reference evidence="2 3" key="1">
    <citation type="submission" date="2018-01" db="EMBL/GenBank/DDBJ databases">
        <title>Complete genome sequence of Salinigranum rubrum GX10T, an extremely halophilic archaeon isolated from a marine solar saltern.</title>
        <authorList>
            <person name="Han S."/>
        </authorList>
    </citation>
    <scope>NUCLEOTIDE SEQUENCE [LARGE SCALE GENOMIC DNA]</scope>
    <source>
        <strain evidence="2 3">GX10</strain>
    </source>
</reference>
<dbReference type="KEGG" id="srub:C2R22_03055"/>
<evidence type="ECO:0000256" key="1">
    <source>
        <dbReference type="SAM" id="Phobius"/>
    </source>
</evidence>
<dbReference type="Proteomes" id="UP000236584">
    <property type="component" value="Chromosome"/>
</dbReference>
<protein>
    <recommendedName>
        <fullName evidence="4">Major facilitator superfamily (MFS) profile domain-containing protein</fullName>
    </recommendedName>
</protein>